<dbReference type="Gene3D" id="3.30.300.30">
    <property type="match status" value="1"/>
</dbReference>
<dbReference type="InterPro" id="IPR000873">
    <property type="entry name" value="AMP-dep_synth/lig_dom"/>
</dbReference>
<reference evidence="4 5" key="1">
    <citation type="submission" date="2020-10" db="EMBL/GenBank/DDBJ databases">
        <title>Sequencing the genomes of 1000 actinobacteria strains.</title>
        <authorList>
            <person name="Klenk H.-P."/>
        </authorList>
    </citation>
    <scope>NUCLEOTIDE SEQUENCE [LARGE SCALE GENOMIC DNA]</scope>
    <source>
        <strain evidence="4 5">DSM 46744</strain>
    </source>
</reference>
<dbReference type="RefSeq" id="WP_192762822.1">
    <property type="nucleotide sequence ID" value="NZ_JADBDZ010000001.1"/>
</dbReference>
<dbReference type="InterPro" id="IPR025110">
    <property type="entry name" value="AMP-bd_C"/>
</dbReference>
<keyword evidence="4" id="KW-0436">Ligase</keyword>
<feature type="domain" description="AMP-binding enzyme C-terminal" evidence="3">
    <location>
        <begin position="420"/>
        <end position="497"/>
    </location>
</feature>
<evidence type="ECO:0000256" key="1">
    <source>
        <dbReference type="SAM" id="MobiDB-lite"/>
    </source>
</evidence>
<evidence type="ECO:0000259" key="3">
    <source>
        <dbReference type="Pfam" id="PF13193"/>
    </source>
</evidence>
<comment type="caution">
    <text evidence="4">The sequence shown here is derived from an EMBL/GenBank/DDBJ whole genome shotgun (WGS) entry which is preliminary data.</text>
</comment>
<dbReference type="Pfam" id="PF13193">
    <property type="entry name" value="AMP-binding_C"/>
    <property type="match status" value="1"/>
</dbReference>
<feature type="region of interest" description="Disordered" evidence="1">
    <location>
        <begin position="131"/>
        <end position="177"/>
    </location>
</feature>
<dbReference type="InterPro" id="IPR050237">
    <property type="entry name" value="ATP-dep_AMP-bd_enzyme"/>
</dbReference>
<dbReference type="InterPro" id="IPR045851">
    <property type="entry name" value="AMP-bd_C_sf"/>
</dbReference>
<evidence type="ECO:0000313" key="5">
    <source>
        <dbReference type="Proteomes" id="UP000627838"/>
    </source>
</evidence>
<proteinExistence type="predicted"/>
<protein>
    <submittedName>
        <fullName evidence="4">Long-chain acyl-CoA synthetase</fullName>
        <ecNumber evidence="4">6.2.1.3</ecNumber>
    </submittedName>
</protein>
<dbReference type="PROSITE" id="PS50007">
    <property type="entry name" value="PIPLC_X_DOMAIN"/>
    <property type="match status" value="1"/>
</dbReference>
<dbReference type="EC" id="6.2.1.3" evidence="4"/>
<accession>A0ABR9K2K6</accession>
<keyword evidence="5" id="KW-1185">Reference proteome</keyword>
<evidence type="ECO:0000259" key="2">
    <source>
        <dbReference type="Pfam" id="PF00501"/>
    </source>
</evidence>
<organism evidence="4 5">
    <name type="scientific">Actinomadura algeriensis</name>
    <dbReference type="NCBI Taxonomy" id="1679523"/>
    <lineage>
        <taxon>Bacteria</taxon>
        <taxon>Bacillati</taxon>
        <taxon>Actinomycetota</taxon>
        <taxon>Actinomycetes</taxon>
        <taxon>Streptosporangiales</taxon>
        <taxon>Thermomonosporaceae</taxon>
        <taxon>Actinomadura</taxon>
    </lineage>
</organism>
<dbReference type="SUPFAM" id="SSF56801">
    <property type="entry name" value="Acetyl-CoA synthetase-like"/>
    <property type="match status" value="1"/>
</dbReference>
<dbReference type="InterPro" id="IPR042099">
    <property type="entry name" value="ANL_N_sf"/>
</dbReference>
<dbReference type="Gene3D" id="3.40.50.12780">
    <property type="entry name" value="N-terminal domain of ligase-like"/>
    <property type="match status" value="1"/>
</dbReference>
<sequence length="512" mass="55112">MVRSFFEYADNDPARVAVVHTDGRRITYGEMRDDANRIGNFLWDRGLAPGDAVACLLPNSHRLMAVVRGVTQLPLYLTPVNWHLTAPEITYILRDAGAKVLFTADPFVELAERAAADAGLPAEAVVVLSPAPDDGASRPPCPVTAASATTPRDRGAGSRMLYTSGTTGRPKGVRRPLRGISPEEAAGAALARARRYGVDHEDGVFLGTAPMYHASPLAYADQALDIGHRVVLLERWNRERALEAIAEHGVTWLYLVPLMMQELVALPEDERAALRTGSIRSIVHTAAPCPPHVKQAMIDWLGPVLVELYGGTEGAATVVTSQEWLTHVGSVGRALPHVSLRILDDEGNEVPAGEVGTVYFKNEELSFVYLGDPEKTAVSRLDGHVTLGDLGRLDEDGYLYLSDRAADLIISGGVNIYPAEIEHALLELPGVTDACVVGRPDEKWGESVHAVVVVDRPGAHDEVAASLGAELRTRIAGYKIPRSWAFAEALPRSAAGKLLRREVRESAAAPAG</sequence>
<dbReference type="GO" id="GO:0004467">
    <property type="term" value="F:long-chain fatty acid-CoA ligase activity"/>
    <property type="evidence" value="ECO:0007669"/>
    <property type="project" value="UniProtKB-EC"/>
</dbReference>
<dbReference type="PROSITE" id="PS00455">
    <property type="entry name" value="AMP_BINDING"/>
    <property type="match status" value="1"/>
</dbReference>
<dbReference type="Proteomes" id="UP000627838">
    <property type="component" value="Unassembled WGS sequence"/>
</dbReference>
<gene>
    <name evidence="4" type="ORF">H4W34_006671</name>
</gene>
<dbReference type="EMBL" id="JADBDZ010000001">
    <property type="protein sequence ID" value="MBE1536838.1"/>
    <property type="molecule type" value="Genomic_DNA"/>
</dbReference>
<dbReference type="PANTHER" id="PTHR43767:SF10">
    <property type="entry name" value="SURFACTIN SYNTHASE SUBUNIT 1"/>
    <property type="match status" value="1"/>
</dbReference>
<dbReference type="InterPro" id="IPR020845">
    <property type="entry name" value="AMP-binding_CS"/>
</dbReference>
<dbReference type="Pfam" id="PF00501">
    <property type="entry name" value="AMP-binding"/>
    <property type="match status" value="1"/>
</dbReference>
<name>A0ABR9K2K6_9ACTN</name>
<feature type="domain" description="AMP-dependent synthetase/ligase" evidence="2">
    <location>
        <begin position="5"/>
        <end position="366"/>
    </location>
</feature>
<evidence type="ECO:0000313" key="4">
    <source>
        <dbReference type="EMBL" id="MBE1536838.1"/>
    </source>
</evidence>
<dbReference type="PANTHER" id="PTHR43767">
    <property type="entry name" value="LONG-CHAIN-FATTY-ACID--COA LIGASE"/>
    <property type="match status" value="1"/>
</dbReference>